<gene>
    <name evidence="1" type="ORF">MRATA1EN22A_LOCUS10679</name>
</gene>
<dbReference type="Proteomes" id="UP001162501">
    <property type="component" value="Chromosome 20"/>
</dbReference>
<evidence type="ECO:0000313" key="1">
    <source>
        <dbReference type="EMBL" id="CAN0008828.1"/>
    </source>
</evidence>
<organism evidence="1 2">
    <name type="scientific">Rangifer tarandus platyrhynchus</name>
    <name type="common">Svalbard reindeer</name>
    <dbReference type="NCBI Taxonomy" id="3082113"/>
    <lineage>
        <taxon>Eukaryota</taxon>
        <taxon>Metazoa</taxon>
        <taxon>Chordata</taxon>
        <taxon>Craniata</taxon>
        <taxon>Vertebrata</taxon>
        <taxon>Euteleostomi</taxon>
        <taxon>Mammalia</taxon>
        <taxon>Eutheria</taxon>
        <taxon>Laurasiatheria</taxon>
        <taxon>Artiodactyla</taxon>
        <taxon>Ruminantia</taxon>
        <taxon>Pecora</taxon>
        <taxon>Cervidae</taxon>
        <taxon>Odocoileinae</taxon>
        <taxon>Rangifer</taxon>
    </lineage>
</organism>
<protein>
    <submittedName>
        <fullName evidence="1">Uncharacterized protein</fullName>
    </submittedName>
</protein>
<sequence>MIFDLLCSRWDLVPCPGIEPRPSVLRAQSFSRWTASEEHPFPNSCCLRRAALSSDVSCVALHFRTVVHNVSGSGVGFVEGSFSTDLGQGRDDSEMLAMGRGT</sequence>
<reference evidence="1" key="1">
    <citation type="submission" date="2023-05" db="EMBL/GenBank/DDBJ databases">
        <authorList>
            <consortium name="ELIXIR-Norway"/>
        </authorList>
    </citation>
    <scope>NUCLEOTIDE SEQUENCE</scope>
</reference>
<accession>A0AC59YVE5</accession>
<evidence type="ECO:0000313" key="2">
    <source>
        <dbReference type="Proteomes" id="UP001162501"/>
    </source>
</evidence>
<reference evidence="1" key="2">
    <citation type="submission" date="2025-03" db="EMBL/GenBank/DDBJ databases">
        <authorList>
            <consortium name="ELIXIR-Norway"/>
            <consortium name="Elixir Norway"/>
        </authorList>
    </citation>
    <scope>NUCLEOTIDE SEQUENCE</scope>
</reference>
<proteinExistence type="predicted"/>
<name>A0AC59YVE5_RANTA</name>
<dbReference type="EMBL" id="OX596104">
    <property type="protein sequence ID" value="CAN0008828.1"/>
    <property type="molecule type" value="Genomic_DNA"/>
</dbReference>